<dbReference type="EMBL" id="FOZU01000004">
    <property type="protein sequence ID" value="SFS51307.1"/>
    <property type="molecule type" value="Genomic_DNA"/>
</dbReference>
<evidence type="ECO:0000256" key="1">
    <source>
        <dbReference type="SAM" id="MobiDB-lite"/>
    </source>
</evidence>
<evidence type="ECO:0000313" key="2">
    <source>
        <dbReference type="EMBL" id="SFS51307.1"/>
    </source>
</evidence>
<feature type="region of interest" description="Disordered" evidence="1">
    <location>
        <begin position="181"/>
        <end position="240"/>
    </location>
</feature>
<feature type="compositionally biased region" description="Polar residues" evidence="1">
    <location>
        <begin position="221"/>
        <end position="240"/>
    </location>
</feature>
<sequence length="240" mass="26802">MNQSIFFISVIVMIMVSQFTFADENRIELKKGCIKDYPLVADETDPDLLNIYSQICDKKNKKNIELKNELFIQAAQKFQQLGKNLKALQLVESLRKQNIQHTALTDVTFLAGVGIAQNSLQHMRNNELRYLSPEMTYPAAKQFSESIRTSLGILDASASKSVSKVQMQGMTKNKKITKETVKKLSTSHYSSNKKMQLSRAESMNPPPVKTSVKTATAAIKPQNTTSTASGLSPFSSFKNN</sequence>
<gene>
    <name evidence="2" type="ORF">SAMN05444586_100434</name>
</gene>
<name>A0A1I6QFR0_9GAMM</name>
<dbReference type="AlphaFoldDB" id="A0A1I6QFR0"/>
<protein>
    <submittedName>
        <fullName evidence="2">Uncharacterized protein</fullName>
    </submittedName>
</protein>
<dbReference type="Proteomes" id="UP000182827">
    <property type="component" value="Unassembled WGS sequence"/>
</dbReference>
<evidence type="ECO:0000313" key="3">
    <source>
        <dbReference type="Proteomes" id="UP000182827"/>
    </source>
</evidence>
<keyword evidence="3" id="KW-1185">Reference proteome</keyword>
<organism evidence="2 3">
    <name type="scientific">Acinetobacter bohemicus</name>
    <dbReference type="NCBI Taxonomy" id="1435036"/>
    <lineage>
        <taxon>Bacteria</taxon>
        <taxon>Pseudomonadati</taxon>
        <taxon>Pseudomonadota</taxon>
        <taxon>Gammaproteobacteria</taxon>
        <taxon>Moraxellales</taxon>
        <taxon>Moraxellaceae</taxon>
        <taxon>Acinetobacter</taxon>
    </lineage>
</organism>
<proteinExistence type="predicted"/>
<feature type="compositionally biased region" description="Polar residues" evidence="1">
    <location>
        <begin position="184"/>
        <end position="201"/>
    </location>
</feature>
<reference evidence="3" key="1">
    <citation type="submission" date="2016-10" db="EMBL/GenBank/DDBJ databases">
        <authorList>
            <person name="Varghese N."/>
            <person name="Submissions S."/>
        </authorList>
    </citation>
    <scope>NUCLEOTIDE SEQUENCE [LARGE SCALE GENOMIC DNA]</scope>
    <source>
        <strain evidence="3">ANC 5076</strain>
    </source>
</reference>
<accession>A0A1I6QFR0</accession>